<evidence type="ECO:0000259" key="6">
    <source>
        <dbReference type="PROSITE" id="PS50111"/>
    </source>
</evidence>
<evidence type="ECO:0000256" key="5">
    <source>
        <dbReference type="SAM" id="Phobius"/>
    </source>
</evidence>
<evidence type="ECO:0000256" key="2">
    <source>
        <dbReference type="ARBA" id="ARBA00023224"/>
    </source>
</evidence>
<dbReference type="EMBL" id="FMUN01000003">
    <property type="protein sequence ID" value="SCY14101.1"/>
    <property type="molecule type" value="Genomic_DNA"/>
</dbReference>
<dbReference type="InterPro" id="IPR004089">
    <property type="entry name" value="MCPsignal_dom"/>
</dbReference>
<dbReference type="GO" id="GO:0016020">
    <property type="term" value="C:membrane"/>
    <property type="evidence" value="ECO:0007669"/>
    <property type="project" value="UniProtKB-SubCell"/>
</dbReference>
<evidence type="ECO:0000256" key="1">
    <source>
        <dbReference type="ARBA" id="ARBA00004370"/>
    </source>
</evidence>
<keyword evidence="2 3" id="KW-0807">Transducer</keyword>
<dbReference type="PANTHER" id="PTHR32089">
    <property type="entry name" value="METHYL-ACCEPTING CHEMOTAXIS PROTEIN MCPB"/>
    <property type="match status" value="1"/>
</dbReference>
<keyword evidence="5" id="KW-1133">Transmembrane helix</keyword>
<feature type="transmembrane region" description="Helical" evidence="5">
    <location>
        <begin position="178"/>
        <end position="205"/>
    </location>
</feature>
<dbReference type="PANTHER" id="PTHR32089:SF112">
    <property type="entry name" value="LYSOZYME-LIKE PROTEIN-RELATED"/>
    <property type="match status" value="1"/>
</dbReference>
<dbReference type="STRING" id="381306.AN478_07815"/>
<keyword evidence="5" id="KW-0472">Membrane</keyword>
<keyword evidence="8" id="KW-1185">Reference proteome</keyword>
<evidence type="ECO:0000256" key="3">
    <source>
        <dbReference type="PROSITE-ProRule" id="PRU00284"/>
    </source>
</evidence>
<dbReference type="Gene3D" id="1.10.287.950">
    <property type="entry name" value="Methyl-accepting chemotaxis protein"/>
    <property type="match status" value="1"/>
</dbReference>
<organism evidence="7 8">
    <name type="scientific">Thiohalorhabdus denitrificans</name>
    <dbReference type="NCBI Taxonomy" id="381306"/>
    <lineage>
        <taxon>Bacteria</taxon>
        <taxon>Pseudomonadati</taxon>
        <taxon>Pseudomonadota</taxon>
        <taxon>Gammaproteobacteria</taxon>
        <taxon>Thiohalorhabdales</taxon>
        <taxon>Thiohalorhabdaceae</taxon>
        <taxon>Thiohalorhabdus</taxon>
    </lineage>
</organism>
<evidence type="ECO:0000256" key="4">
    <source>
        <dbReference type="SAM" id="MobiDB-lite"/>
    </source>
</evidence>
<dbReference type="AlphaFoldDB" id="A0A0P9GJ22"/>
<dbReference type="SUPFAM" id="SSF58104">
    <property type="entry name" value="Methyl-accepting chemotaxis protein (MCP) signaling domain"/>
    <property type="match status" value="1"/>
</dbReference>
<proteinExistence type="predicted"/>
<dbReference type="SMART" id="SM00283">
    <property type="entry name" value="MA"/>
    <property type="match status" value="1"/>
</dbReference>
<keyword evidence="5" id="KW-0812">Transmembrane</keyword>
<dbReference type="Pfam" id="PF00015">
    <property type="entry name" value="MCPsignal"/>
    <property type="match status" value="1"/>
</dbReference>
<dbReference type="GO" id="GO:0007165">
    <property type="term" value="P:signal transduction"/>
    <property type="evidence" value="ECO:0007669"/>
    <property type="project" value="UniProtKB-KW"/>
</dbReference>
<accession>A0A0P9GJ22</accession>
<dbReference type="PROSITE" id="PS50111">
    <property type="entry name" value="CHEMOTAXIS_TRANSDUC_2"/>
    <property type="match status" value="1"/>
</dbReference>
<feature type="transmembrane region" description="Helical" evidence="5">
    <location>
        <begin position="12"/>
        <end position="31"/>
    </location>
</feature>
<dbReference type="GO" id="GO:0006935">
    <property type="term" value="P:chemotaxis"/>
    <property type="evidence" value="ECO:0007669"/>
    <property type="project" value="UniProtKB-ARBA"/>
</dbReference>
<dbReference type="Proteomes" id="UP000183104">
    <property type="component" value="Unassembled WGS sequence"/>
</dbReference>
<protein>
    <submittedName>
        <fullName evidence="7">Methyl-accepting chemotaxis protein (MCP) signalling domain-containing protein</fullName>
    </submittedName>
</protein>
<comment type="subcellular location">
    <subcellularLocation>
        <location evidence="1">Membrane</location>
    </subcellularLocation>
</comment>
<evidence type="ECO:0000313" key="8">
    <source>
        <dbReference type="Proteomes" id="UP000183104"/>
    </source>
</evidence>
<feature type="domain" description="Methyl-accepting transducer" evidence="6">
    <location>
        <begin position="212"/>
        <end position="448"/>
    </location>
</feature>
<name>A0A0P9GJ22_9GAMM</name>
<feature type="region of interest" description="Disordered" evidence="4">
    <location>
        <begin position="421"/>
        <end position="441"/>
    </location>
</feature>
<dbReference type="OrthoDB" id="9781845at2"/>
<sequence>MSTLNIRQRILLGISAVLVLWVLIVAVTYLVQDKQARLLEDYSQANHQAETVTRMQLALVGLLPPMNGYLQSLDPEHREAFEGELQNYRQAMQKVEQIPDLPEKAQNNIKEVKDLVENIESTGSQILEVDEVTSTEESMATIAESLVYLAKDKSDDLRGTLTRRAEGLQEDVQEQSQFAILVSLGVTGAAILIALPLTIFMVGWIRRTVDGLRARVQEESSAILGSMEAQIRFTSELEQSMGTMTQSMEQMSGVSRDIAQSASSVDEVARETRETARNGAKDVERVVRSMDEIRNGVRDINNKITHTGTKAQQIADAVASIDEIADETHMLALNAAIESAAAGEYGQRFGVVAAEVRRLAERTREFTDEANRLMQEVRSSTESSIEATETGVQSVEQGVEMTKQAGQALSGILEMTDRTAQATQQIATSTEEQDASTAEVRQQLEDISAKLQETTKGLKQSEEIAYRMSEVSDRMNREL</sequence>
<gene>
    <name evidence="7" type="ORF">SAMN05661077_1329</name>
</gene>
<reference evidence="8" key="1">
    <citation type="submission" date="2016-10" db="EMBL/GenBank/DDBJ databases">
        <authorList>
            <person name="Varghese N."/>
        </authorList>
    </citation>
    <scope>NUCLEOTIDE SEQUENCE [LARGE SCALE GENOMIC DNA]</scope>
    <source>
        <strain evidence="8">HL 19</strain>
    </source>
</reference>
<evidence type="ECO:0000313" key="7">
    <source>
        <dbReference type="EMBL" id="SCY14101.1"/>
    </source>
</evidence>
<dbReference type="RefSeq" id="WP_054966052.1">
    <property type="nucleotide sequence ID" value="NZ_FMUN01000003.1"/>
</dbReference>